<proteinExistence type="predicted"/>
<protein>
    <submittedName>
        <fullName evidence="6">ZIP family metal transporter</fullName>
    </submittedName>
</protein>
<dbReference type="RefSeq" id="WP_379738111.1">
    <property type="nucleotide sequence ID" value="NZ_JBHRVV010000002.1"/>
</dbReference>
<feature type="transmembrane region" description="Helical" evidence="5">
    <location>
        <begin position="103"/>
        <end position="123"/>
    </location>
</feature>
<keyword evidence="2 5" id="KW-0812">Transmembrane</keyword>
<dbReference type="Pfam" id="PF02535">
    <property type="entry name" value="Zip"/>
    <property type="match status" value="1"/>
</dbReference>
<evidence type="ECO:0000256" key="1">
    <source>
        <dbReference type="ARBA" id="ARBA00004141"/>
    </source>
</evidence>
<keyword evidence="3 5" id="KW-1133">Transmembrane helix</keyword>
<feature type="transmembrane region" description="Helical" evidence="5">
    <location>
        <begin position="73"/>
        <end position="91"/>
    </location>
</feature>
<evidence type="ECO:0000256" key="4">
    <source>
        <dbReference type="ARBA" id="ARBA00023136"/>
    </source>
</evidence>
<evidence type="ECO:0000313" key="7">
    <source>
        <dbReference type="Proteomes" id="UP001595665"/>
    </source>
</evidence>
<dbReference type="PANTHER" id="PTHR16950">
    <property type="entry name" value="ZINC TRANSPORTER SLC39A7 HISTIDINE-RICH MEMBRANE PROTEIN KE4"/>
    <property type="match status" value="1"/>
</dbReference>
<comment type="caution">
    <text evidence="6">The sequence shown here is derived from an EMBL/GenBank/DDBJ whole genome shotgun (WGS) entry which is preliminary data.</text>
</comment>
<evidence type="ECO:0000313" key="6">
    <source>
        <dbReference type="EMBL" id="MFC3461491.1"/>
    </source>
</evidence>
<evidence type="ECO:0000256" key="5">
    <source>
        <dbReference type="SAM" id="Phobius"/>
    </source>
</evidence>
<gene>
    <name evidence="6" type="ORF">ACFOPH_25105</name>
</gene>
<dbReference type="Proteomes" id="UP001595665">
    <property type="component" value="Unassembled WGS sequence"/>
</dbReference>
<dbReference type="PANTHER" id="PTHR16950:SF16">
    <property type="entry name" value="ZINC TRANSPORTER ZIP13"/>
    <property type="match status" value="1"/>
</dbReference>
<evidence type="ECO:0000256" key="3">
    <source>
        <dbReference type="ARBA" id="ARBA00022989"/>
    </source>
</evidence>
<feature type="transmembrane region" description="Helical" evidence="5">
    <location>
        <begin position="46"/>
        <end position="67"/>
    </location>
</feature>
<accession>A0ABV7PVB1</accession>
<reference evidence="7" key="1">
    <citation type="journal article" date="2019" name="Int. J. Syst. Evol. Microbiol.">
        <title>The Global Catalogue of Microorganisms (GCM) 10K type strain sequencing project: providing services to taxonomists for standard genome sequencing and annotation.</title>
        <authorList>
            <consortium name="The Broad Institute Genomics Platform"/>
            <consortium name="The Broad Institute Genome Sequencing Center for Infectious Disease"/>
            <person name="Wu L."/>
            <person name="Ma J."/>
        </authorList>
    </citation>
    <scope>NUCLEOTIDE SEQUENCE [LARGE SCALE GENOMIC DNA]</scope>
    <source>
        <strain evidence="7">CCM 7480</strain>
    </source>
</reference>
<organism evidence="6 7">
    <name type="scientific">Massilia haematophila</name>
    <dbReference type="NCBI Taxonomy" id="457923"/>
    <lineage>
        <taxon>Bacteria</taxon>
        <taxon>Pseudomonadati</taxon>
        <taxon>Pseudomonadota</taxon>
        <taxon>Betaproteobacteria</taxon>
        <taxon>Burkholderiales</taxon>
        <taxon>Oxalobacteraceae</taxon>
        <taxon>Telluria group</taxon>
        <taxon>Massilia</taxon>
    </lineage>
</organism>
<dbReference type="InterPro" id="IPR003689">
    <property type="entry name" value="ZIP"/>
</dbReference>
<name>A0ABV7PVB1_9BURK</name>
<evidence type="ECO:0000256" key="2">
    <source>
        <dbReference type="ARBA" id="ARBA00022692"/>
    </source>
</evidence>
<keyword evidence="7" id="KW-1185">Reference proteome</keyword>
<sequence length="129" mass="14114">MPIFVSDVRLGATAAVSVLMHEVPHHIGDLVILRQNNHRRAALRKLFMAGSMTAVGGVSGFMLAGSLQHWQPFLMAVAGSSFIFVALSDLIPQLQQRRSTKETTMQVVWLLIGILSVVLVNGMPHERVS</sequence>
<comment type="subcellular location">
    <subcellularLocation>
        <location evidence="1">Membrane</location>
        <topology evidence="1">Multi-pass membrane protein</topology>
    </subcellularLocation>
</comment>
<keyword evidence="4 5" id="KW-0472">Membrane</keyword>
<dbReference type="EMBL" id="JBHRVV010000002">
    <property type="protein sequence ID" value="MFC3461491.1"/>
    <property type="molecule type" value="Genomic_DNA"/>
</dbReference>